<evidence type="ECO:0000313" key="1">
    <source>
        <dbReference type="EMBL" id="KAA6365833.1"/>
    </source>
</evidence>
<gene>
    <name evidence="1" type="ORF">EZS28_038642</name>
</gene>
<sequence length="155" mass="18324">MAQLRQLLTIDHINEKLADIYNRHIAVRISTRLEAQPTFSCKEQIRTLWRELKAIPEITVSYQMLESLFGMKKSRLNEIILKSGQSERDIPNHRRFTDMDEMAMLAYIIEKFTSSKPLTHSSFIEDVFNKYVCAIGRAFMNSFLNRYDDQNTQKW</sequence>
<proteinExistence type="predicted"/>
<dbReference type="AlphaFoldDB" id="A0A5J4U6Q9"/>
<evidence type="ECO:0000313" key="2">
    <source>
        <dbReference type="Proteomes" id="UP000324800"/>
    </source>
</evidence>
<reference evidence="1 2" key="1">
    <citation type="submission" date="2019-03" db="EMBL/GenBank/DDBJ databases">
        <title>Single cell metagenomics reveals metabolic interactions within the superorganism composed of flagellate Streblomastix strix and complex community of Bacteroidetes bacteria on its surface.</title>
        <authorList>
            <person name="Treitli S.C."/>
            <person name="Kolisko M."/>
            <person name="Husnik F."/>
            <person name="Keeling P."/>
            <person name="Hampl V."/>
        </authorList>
    </citation>
    <scope>NUCLEOTIDE SEQUENCE [LARGE SCALE GENOMIC DNA]</scope>
    <source>
        <strain evidence="1">ST1C</strain>
    </source>
</reference>
<protein>
    <submittedName>
        <fullName evidence="1">Uncharacterized protein</fullName>
    </submittedName>
</protein>
<organism evidence="1 2">
    <name type="scientific">Streblomastix strix</name>
    <dbReference type="NCBI Taxonomy" id="222440"/>
    <lineage>
        <taxon>Eukaryota</taxon>
        <taxon>Metamonada</taxon>
        <taxon>Preaxostyla</taxon>
        <taxon>Oxymonadida</taxon>
        <taxon>Streblomastigidae</taxon>
        <taxon>Streblomastix</taxon>
    </lineage>
</organism>
<comment type="caution">
    <text evidence="1">The sequence shown here is derived from an EMBL/GenBank/DDBJ whole genome shotgun (WGS) entry which is preliminary data.</text>
</comment>
<dbReference type="Proteomes" id="UP000324800">
    <property type="component" value="Unassembled WGS sequence"/>
</dbReference>
<dbReference type="EMBL" id="SNRW01020025">
    <property type="protein sequence ID" value="KAA6365833.1"/>
    <property type="molecule type" value="Genomic_DNA"/>
</dbReference>
<name>A0A5J4U6Q9_9EUKA</name>
<accession>A0A5J4U6Q9</accession>